<evidence type="ECO:0000313" key="3">
    <source>
        <dbReference type="Proteomes" id="UP001156702"/>
    </source>
</evidence>
<feature type="compositionally biased region" description="Polar residues" evidence="1">
    <location>
        <begin position="238"/>
        <end position="252"/>
    </location>
</feature>
<evidence type="ECO:0000313" key="2">
    <source>
        <dbReference type="EMBL" id="GLR50272.1"/>
    </source>
</evidence>
<sequence length="518" mass="55491">MLPRLAMTTDTMQPSLAVPAGASVEAAARPQLSPAALANLRAEVLLRLIETMLRHMPRVGETNPGRDLMETLLAVLKTLPGREGGGGRKLADLLARLPPELRPSVEKLIGTVLSSMPTRGLVEVVRHPNGPEARKLAAFLSASLKADTPATLRAEDKPRPLGLNAQQLAAVGRHNPQQAGQPAQLLGDIRTLQTMLKRIFDFDGCGKSRPATTRTLETTANRPELAAPNRLPAGENAAQRSGQPVSTPTTRADNPLPVEIAEPAIRHDGGGEKTETTTPVVRRDDMPARTQVANAAGQALARSVLQAVTRDMAPALLMPAVAQLLENLSLEEANFIRSLLERPIEPMSKAELALFATEGSEQAEMAPESGKVRTVTAQATPALQERAEADEPLPLPTPTLQAREALQAALADATPERLLAAAILREGIPLAFVPYLPAEEDLDWSEGRESGEEDETANEEHGDDAEAGNEASEDTAFEASGEEPEADDMAKRREKIADMVGVIEPGLVFYQKLGDYWT</sequence>
<feature type="region of interest" description="Disordered" evidence="1">
    <location>
        <begin position="207"/>
        <end position="255"/>
    </location>
</feature>
<feature type="compositionally biased region" description="Acidic residues" evidence="1">
    <location>
        <begin position="451"/>
        <end position="487"/>
    </location>
</feature>
<comment type="caution">
    <text evidence="2">The sequence shown here is derived from an EMBL/GenBank/DDBJ whole genome shotgun (WGS) entry which is preliminary data.</text>
</comment>
<proteinExistence type="predicted"/>
<evidence type="ECO:0000256" key="1">
    <source>
        <dbReference type="SAM" id="MobiDB-lite"/>
    </source>
</evidence>
<organism evidence="2 3">
    <name type="scientific">Shinella yambaruensis</name>
    <dbReference type="NCBI Taxonomy" id="415996"/>
    <lineage>
        <taxon>Bacteria</taxon>
        <taxon>Pseudomonadati</taxon>
        <taxon>Pseudomonadota</taxon>
        <taxon>Alphaproteobacteria</taxon>
        <taxon>Hyphomicrobiales</taxon>
        <taxon>Rhizobiaceae</taxon>
        <taxon>Shinella</taxon>
    </lineage>
</organism>
<reference evidence="3" key="1">
    <citation type="journal article" date="2019" name="Int. J. Syst. Evol. Microbiol.">
        <title>The Global Catalogue of Microorganisms (GCM) 10K type strain sequencing project: providing services to taxonomists for standard genome sequencing and annotation.</title>
        <authorList>
            <consortium name="The Broad Institute Genomics Platform"/>
            <consortium name="The Broad Institute Genome Sequencing Center for Infectious Disease"/>
            <person name="Wu L."/>
            <person name="Ma J."/>
        </authorList>
    </citation>
    <scope>NUCLEOTIDE SEQUENCE [LARGE SCALE GENOMIC DNA]</scope>
    <source>
        <strain evidence="3">NBRC 102122</strain>
    </source>
</reference>
<dbReference type="EMBL" id="BSOP01000013">
    <property type="protein sequence ID" value="GLR50272.1"/>
    <property type="molecule type" value="Genomic_DNA"/>
</dbReference>
<feature type="region of interest" description="Disordered" evidence="1">
    <location>
        <begin position="442"/>
        <end position="492"/>
    </location>
</feature>
<dbReference type="RefSeq" id="WP_244767490.1">
    <property type="nucleotide sequence ID" value="NZ_BSOP01000013.1"/>
</dbReference>
<evidence type="ECO:0008006" key="4">
    <source>
        <dbReference type="Google" id="ProtNLM"/>
    </source>
</evidence>
<name>A0ABQ5ZI18_9HYPH</name>
<gene>
    <name evidence="2" type="ORF">GCM10007923_14780</name>
</gene>
<accession>A0ABQ5ZI18</accession>
<dbReference type="Proteomes" id="UP001156702">
    <property type="component" value="Unassembled WGS sequence"/>
</dbReference>
<protein>
    <recommendedName>
        <fullName evidence="4">Flagellar hook-length control protein FliK</fullName>
    </recommendedName>
</protein>
<feature type="compositionally biased region" description="Polar residues" evidence="1">
    <location>
        <begin position="210"/>
        <end position="221"/>
    </location>
</feature>
<keyword evidence="3" id="KW-1185">Reference proteome</keyword>